<dbReference type="PANTHER" id="PTHR21682">
    <property type="entry name" value="COILED-COIL DOMAIN-CONTAINING PROTEIN 149"/>
    <property type="match status" value="1"/>
</dbReference>
<dbReference type="EMBL" id="KZ312452">
    <property type="protein sequence ID" value="KAG8240453.1"/>
    <property type="molecule type" value="Genomic_DNA"/>
</dbReference>
<gene>
    <name evidence="4" type="ORF">J437_LFUL003167</name>
</gene>
<reference evidence="4" key="2">
    <citation type="submission" date="2017-10" db="EMBL/GenBank/DDBJ databases">
        <title>Ladona fulva Genome sequencing and assembly.</title>
        <authorList>
            <person name="Murali S."/>
            <person name="Richards S."/>
            <person name="Bandaranaike D."/>
            <person name="Bellair M."/>
            <person name="Blankenburg K."/>
            <person name="Chao H."/>
            <person name="Dinh H."/>
            <person name="Doddapaneni H."/>
            <person name="Dugan-Rocha S."/>
            <person name="Elkadiri S."/>
            <person name="Gnanaolivu R."/>
            <person name="Hernandez B."/>
            <person name="Skinner E."/>
            <person name="Javaid M."/>
            <person name="Lee S."/>
            <person name="Li M."/>
            <person name="Ming W."/>
            <person name="Munidasa M."/>
            <person name="Muniz J."/>
            <person name="Nguyen L."/>
            <person name="Hughes D."/>
            <person name="Osuji N."/>
            <person name="Pu L.-L."/>
            <person name="Puazo M."/>
            <person name="Qu C."/>
            <person name="Quiroz J."/>
            <person name="Raj R."/>
            <person name="Weissenberger G."/>
            <person name="Xin Y."/>
            <person name="Zou X."/>
            <person name="Han Y."/>
            <person name="Worley K."/>
            <person name="Muzny D."/>
            <person name="Gibbs R."/>
        </authorList>
    </citation>
    <scope>NUCLEOTIDE SEQUENCE</scope>
    <source>
        <strain evidence="4">Sampled in the wild</strain>
    </source>
</reference>
<evidence type="ECO:0000256" key="1">
    <source>
        <dbReference type="ARBA" id="ARBA00005872"/>
    </source>
</evidence>
<accession>A0A8K0PD64</accession>
<keyword evidence="2 3" id="KW-0175">Coiled coil</keyword>
<comment type="similarity">
    <text evidence="1">Belongs to the CCDC149 family.</text>
</comment>
<feature type="coiled-coil region" evidence="3">
    <location>
        <begin position="9"/>
        <end position="71"/>
    </location>
</feature>
<dbReference type="AlphaFoldDB" id="A0A8K0PD64"/>
<feature type="non-terminal residue" evidence="4">
    <location>
        <position position="1"/>
    </location>
</feature>
<reference evidence="4" key="1">
    <citation type="submission" date="2013-04" db="EMBL/GenBank/DDBJ databases">
        <authorList>
            <person name="Qu J."/>
            <person name="Murali S.C."/>
            <person name="Bandaranaike D."/>
            <person name="Bellair M."/>
            <person name="Blankenburg K."/>
            <person name="Chao H."/>
            <person name="Dinh H."/>
            <person name="Doddapaneni H."/>
            <person name="Downs B."/>
            <person name="Dugan-Rocha S."/>
            <person name="Elkadiri S."/>
            <person name="Gnanaolivu R.D."/>
            <person name="Hernandez B."/>
            <person name="Javaid M."/>
            <person name="Jayaseelan J.C."/>
            <person name="Lee S."/>
            <person name="Li M."/>
            <person name="Ming W."/>
            <person name="Munidasa M."/>
            <person name="Muniz J."/>
            <person name="Nguyen L."/>
            <person name="Ongeri F."/>
            <person name="Osuji N."/>
            <person name="Pu L.-L."/>
            <person name="Puazo M."/>
            <person name="Qu C."/>
            <person name="Quiroz J."/>
            <person name="Raj R."/>
            <person name="Weissenberger G."/>
            <person name="Xin Y."/>
            <person name="Zou X."/>
            <person name="Han Y."/>
            <person name="Richards S."/>
            <person name="Worley K."/>
            <person name="Muzny D."/>
            <person name="Gibbs R."/>
        </authorList>
    </citation>
    <scope>NUCLEOTIDE SEQUENCE</scope>
    <source>
        <strain evidence="4">Sampled in the wild</strain>
    </source>
</reference>
<dbReference type="PANTHER" id="PTHR21682:SF2">
    <property type="entry name" value="COILED-COIL DOMAIN-CONTAINING PROTEIN 149"/>
    <property type="match status" value="1"/>
</dbReference>
<proteinExistence type="inferred from homology"/>
<dbReference type="Proteomes" id="UP000792457">
    <property type="component" value="Unassembled WGS sequence"/>
</dbReference>
<comment type="caution">
    <text evidence="4">The sequence shown here is derived from an EMBL/GenBank/DDBJ whole genome shotgun (WGS) entry which is preliminary data.</text>
</comment>
<dbReference type="Pfam" id="PF09789">
    <property type="entry name" value="CC149"/>
    <property type="match status" value="1"/>
</dbReference>
<evidence type="ECO:0000313" key="5">
    <source>
        <dbReference type="Proteomes" id="UP000792457"/>
    </source>
</evidence>
<keyword evidence="5" id="KW-1185">Reference proteome</keyword>
<protein>
    <recommendedName>
        <fullName evidence="6">Coiled-coil domain-containing protein 149</fullName>
    </recommendedName>
</protein>
<evidence type="ECO:0000313" key="4">
    <source>
        <dbReference type="EMBL" id="KAG8240453.1"/>
    </source>
</evidence>
<evidence type="ECO:0008006" key="6">
    <source>
        <dbReference type="Google" id="ProtNLM"/>
    </source>
</evidence>
<name>A0A8K0PD64_LADFU</name>
<evidence type="ECO:0000256" key="3">
    <source>
        <dbReference type="SAM" id="Coils"/>
    </source>
</evidence>
<dbReference type="InterPro" id="IPR019179">
    <property type="entry name" value="CC149"/>
</dbReference>
<dbReference type="OrthoDB" id="5917629at2759"/>
<organism evidence="4 5">
    <name type="scientific">Ladona fulva</name>
    <name type="common">Scarce chaser dragonfly</name>
    <name type="synonym">Libellula fulva</name>
    <dbReference type="NCBI Taxonomy" id="123851"/>
    <lineage>
        <taxon>Eukaryota</taxon>
        <taxon>Metazoa</taxon>
        <taxon>Ecdysozoa</taxon>
        <taxon>Arthropoda</taxon>
        <taxon>Hexapoda</taxon>
        <taxon>Insecta</taxon>
        <taxon>Pterygota</taxon>
        <taxon>Palaeoptera</taxon>
        <taxon>Odonata</taxon>
        <taxon>Epiprocta</taxon>
        <taxon>Anisoptera</taxon>
        <taxon>Libelluloidea</taxon>
        <taxon>Libellulidae</taxon>
        <taxon>Ladona</taxon>
    </lineage>
</organism>
<evidence type="ECO:0000256" key="2">
    <source>
        <dbReference type="ARBA" id="ARBA00023054"/>
    </source>
</evidence>
<feature type="coiled-coil region" evidence="3">
    <location>
        <begin position="100"/>
        <end position="251"/>
    </location>
</feature>
<sequence>MNELSEASSKQMEEYVDNIRAENAALRRKLQSKAEALLILSKELDQFRTERDQFKLMAEQLQDRCATLKKRYHNKGYSSLSVYTGGVDTEHSGYSMAQLLGETTEKNKALRIELEDVRQRLRDAQGDVKVLRMQLAQMRTCTVPESDSFPSRQREELLQKLEALNAKCSQMRQDLQVLLDEKEELVTERDAYKCKVHRLNFELNTLLKGDKKNVLDIDSLVMENRYLQDRLQQAEDDMKLTSQALAKYKSMLDKKRNKGTVKLGTNNSSGMLMTHRQVQQLVERGTSAQLPNTAATLSDMKSLCSALLDALNDKTLALSHQKKAN</sequence>